<organism evidence="1 2">
    <name type="scientific">Colletotrichum incanum</name>
    <name type="common">Soybean anthracnose fungus</name>
    <dbReference type="NCBI Taxonomy" id="1573173"/>
    <lineage>
        <taxon>Eukaryota</taxon>
        <taxon>Fungi</taxon>
        <taxon>Dikarya</taxon>
        <taxon>Ascomycota</taxon>
        <taxon>Pezizomycotina</taxon>
        <taxon>Sordariomycetes</taxon>
        <taxon>Hypocreomycetidae</taxon>
        <taxon>Glomerellales</taxon>
        <taxon>Glomerellaceae</taxon>
        <taxon>Colletotrichum</taxon>
        <taxon>Colletotrichum spaethianum species complex</taxon>
    </lineage>
</organism>
<evidence type="ECO:0000313" key="2">
    <source>
        <dbReference type="Proteomes" id="UP000076584"/>
    </source>
</evidence>
<gene>
    <name evidence="1" type="ORF">CI238_09057</name>
</gene>
<reference evidence="1 2" key="1">
    <citation type="submission" date="2015-06" db="EMBL/GenBank/DDBJ databases">
        <title>Survival trade-offs in plant roots during colonization by closely related pathogenic and mutualistic fungi.</title>
        <authorList>
            <person name="Hacquard S."/>
            <person name="Kracher B."/>
            <person name="Hiruma K."/>
            <person name="Weinman A."/>
            <person name="Muench P."/>
            <person name="Garrido Oter R."/>
            <person name="Ver Loren van Themaat E."/>
            <person name="Dallerey J.-F."/>
            <person name="Damm U."/>
            <person name="Henrissat B."/>
            <person name="Lespinet O."/>
            <person name="Thon M."/>
            <person name="Kemen E."/>
            <person name="McHardy A.C."/>
            <person name="Schulze-Lefert P."/>
            <person name="O'Connell R.J."/>
        </authorList>
    </citation>
    <scope>NUCLEOTIDE SEQUENCE [LARGE SCALE GENOMIC DNA]</scope>
    <source>
        <strain evidence="1 2">MAFF 238704</strain>
    </source>
</reference>
<comment type="caution">
    <text evidence="1">The sequence shown here is derived from an EMBL/GenBank/DDBJ whole genome shotgun (WGS) entry which is preliminary data.</text>
</comment>
<dbReference type="EMBL" id="LFIW01001831">
    <property type="protein sequence ID" value="KZL80685.1"/>
    <property type="molecule type" value="Genomic_DNA"/>
</dbReference>
<evidence type="ECO:0000313" key="1">
    <source>
        <dbReference type="EMBL" id="KZL80685.1"/>
    </source>
</evidence>
<keyword evidence="2" id="KW-1185">Reference proteome</keyword>
<protein>
    <submittedName>
        <fullName evidence="1">Uncharacterized protein</fullName>
    </submittedName>
</protein>
<name>A0A161W114_COLIC</name>
<accession>A0A161W114</accession>
<dbReference type="Proteomes" id="UP000076584">
    <property type="component" value="Unassembled WGS sequence"/>
</dbReference>
<sequence>MASAETRPYPENTRLILQLYQRDECDVLRDCECWAWVSRSQRIANVSEAVANPTESGNANCKDIGVQNQEQTPRWTEAVGANCAATEVLRASVPTRTWEIPVPSLESRSTGIQALENSEYGIDL</sequence>
<proteinExistence type="predicted"/>
<dbReference type="AlphaFoldDB" id="A0A161W114"/>